<evidence type="ECO:0008006" key="4">
    <source>
        <dbReference type="Google" id="ProtNLM"/>
    </source>
</evidence>
<sequence>MENININLISFLLSPPFEGWLLMAKILFIVFTLLLLAGTVVFLLASTWLRFMLVYDAFEFLTFRPYGVRKVEKIWRKTTGRLDTGFESEYKLAVIEADSMLDDILKKMGFGGETLGERMGKITSATLPNIEEIKKVHQTRNNIIHDPDYRLSLDEAKKVVAAYEKAFRDLEAM</sequence>
<organism evidence="2 3">
    <name type="scientific">Candidatus Nealsonbacteria bacterium CG_4_10_14_0_2_um_filter_40_15</name>
    <dbReference type="NCBI Taxonomy" id="1974682"/>
    <lineage>
        <taxon>Bacteria</taxon>
        <taxon>Candidatus Nealsoniibacteriota</taxon>
    </lineage>
</organism>
<evidence type="ECO:0000313" key="2">
    <source>
        <dbReference type="EMBL" id="PIZ87105.1"/>
    </source>
</evidence>
<dbReference type="EMBL" id="PFOZ01000036">
    <property type="protein sequence ID" value="PIZ87105.1"/>
    <property type="molecule type" value="Genomic_DNA"/>
</dbReference>
<reference evidence="3" key="1">
    <citation type="submission" date="2017-09" db="EMBL/GenBank/DDBJ databases">
        <title>Depth-based differentiation of microbial function through sediment-hosted aquifers and enrichment of novel symbionts in the deep terrestrial subsurface.</title>
        <authorList>
            <person name="Probst A.J."/>
            <person name="Ladd B."/>
            <person name="Jarett J.K."/>
            <person name="Geller-Mcgrath D.E."/>
            <person name="Sieber C.M.K."/>
            <person name="Emerson J.B."/>
            <person name="Anantharaman K."/>
            <person name="Thomas B.C."/>
            <person name="Malmstrom R."/>
            <person name="Stieglmeier M."/>
            <person name="Klingl A."/>
            <person name="Woyke T."/>
            <person name="Ryan C.M."/>
            <person name="Banfield J.F."/>
        </authorList>
    </citation>
    <scope>NUCLEOTIDE SEQUENCE [LARGE SCALE GENOMIC DNA]</scope>
</reference>
<dbReference type="Proteomes" id="UP000229166">
    <property type="component" value="Unassembled WGS sequence"/>
</dbReference>
<keyword evidence="1" id="KW-1133">Transmembrane helix</keyword>
<evidence type="ECO:0000313" key="3">
    <source>
        <dbReference type="Proteomes" id="UP000229166"/>
    </source>
</evidence>
<evidence type="ECO:0000256" key="1">
    <source>
        <dbReference type="SAM" id="Phobius"/>
    </source>
</evidence>
<keyword evidence="1" id="KW-0472">Membrane</keyword>
<dbReference type="AlphaFoldDB" id="A0A2M7UU89"/>
<gene>
    <name evidence="2" type="ORF">COX92_01840</name>
</gene>
<protein>
    <recommendedName>
        <fullName evidence="4">DUF4145 domain-containing protein</fullName>
    </recommendedName>
</protein>
<comment type="caution">
    <text evidence="2">The sequence shown here is derived from an EMBL/GenBank/DDBJ whole genome shotgun (WGS) entry which is preliminary data.</text>
</comment>
<proteinExistence type="predicted"/>
<accession>A0A2M7UU89</accession>
<keyword evidence="1" id="KW-0812">Transmembrane</keyword>
<feature type="transmembrane region" description="Helical" evidence="1">
    <location>
        <begin position="20"/>
        <end position="45"/>
    </location>
</feature>
<name>A0A2M7UU89_9BACT</name>